<evidence type="ECO:0000313" key="2">
    <source>
        <dbReference type="Proteomes" id="UP000236291"/>
    </source>
</evidence>
<proteinExistence type="predicted"/>
<reference evidence="1 2" key="2">
    <citation type="journal article" date="2017" name="Front. Plant Sci.">
        <title>Gene Classification and Mining of Molecular Markers Useful in Red Clover (Trifolium pratense) Breeding.</title>
        <authorList>
            <person name="Istvanek J."/>
            <person name="Dluhosova J."/>
            <person name="Dluhos P."/>
            <person name="Patkova L."/>
            <person name="Nedelnik J."/>
            <person name="Repkova J."/>
        </authorList>
    </citation>
    <scope>NUCLEOTIDE SEQUENCE [LARGE SCALE GENOMIC DNA]</scope>
    <source>
        <strain evidence="2">cv. Tatra</strain>
        <tissue evidence="1">Young leaves</tissue>
    </source>
</reference>
<gene>
    <name evidence="1" type="ORF">L195_g045968</name>
</gene>
<organism evidence="1 2">
    <name type="scientific">Trifolium pratense</name>
    <name type="common">Red clover</name>
    <dbReference type="NCBI Taxonomy" id="57577"/>
    <lineage>
        <taxon>Eukaryota</taxon>
        <taxon>Viridiplantae</taxon>
        <taxon>Streptophyta</taxon>
        <taxon>Embryophyta</taxon>
        <taxon>Tracheophyta</taxon>
        <taxon>Spermatophyta</taxon>
        <taxon>Magnoliopsida</taxon>
        <taxon>eudicotyledons</taxon>
        <taxon>Gunneridae</taxon>
        <taxon>Pentapetalae</taxon>
        <taxon>rosids</taxon>
        <taxon>fabids</taxon>
        <taxon>Fabales</taxon>
        <taxon>Fabaceae</taxon>
        <taxon>Papilionoideae</taxon>
        <taxon>50 kb inversion clade</taxon>
        <taxon>NPAAA clade</taxon>
        <taxon>Hologalegina</taxon>
        <taxon>IRL clade</taxon>
        <taxon>Trifolieae</taxon>
        <taxon>Trifolium</taxon>
    </lineage>
</organism>
<dbReference type="AlphaFoldDB" id="A0A2K3MGD2"/>
<accession>A0A2K3MGD2</accession>
<evidence type="ECO:0000313" key="1">
    <source>
        <dbReference type="EMBL" id="PNX89846.1"/>
    </source>
</evidence>
<protein>
    <submittedName>
        <fullName evidence="1">Uncharacterized protein</fullName>
    </submittedName>
</protein>
<dbReference type="Proteomes" id="UP000236291">
    <property type="component" value="Unassembled WGS sequence"/>
</dbReference>
<sequence length="79" mass="8905">MLNGTRHMTTLSGKLSMQGVGRTLRRTIGYDTTVGSSRGAAKGIIHIELKNNFTMKEPPISVLFRVPMTQWKKIWDNVM</sequence>
<comment type="caution">
    <text evidence="1">The sequence shown here is derived from an EMBL/GenBank/DDBJ whole genome shotgun (WGS) entry which is preliminary data.</text>
</comment>
<name>A0A2K3MGD2_TRIPR</name>
<dbReference type="EMBL" id="ASHM01061054">
    <property type="protein sequence ID" value="PNX89846.1"/>
    <property type="molecule type" value="Genomic_DNA"/>
</dbReference>
<reference evidence="1 2" key="1">
    <citation type="journal article" date="2014" name="Am. J. Bot.">
        <title>Genome assembly and annotation for red clover (Trifolium pratense; Fabaceae).</title>
        <authorList>
            <person name="Istvanek J."/>
            <person name="Jaros M."/>
            <person name="Krenek A."/>
            <person name="Repkova J."/>
        </authorList>
    </citation>
    <scope>NUCLEOTIDE SEQUENCE [LARGE SCALE GENOMIC DNA]</scope>
    <source>
        <strain evidence="2">cv. Tatra</strain>
        <tissue evidence="1">Young leaves</tissue>
    </source>
</reference>
<feature type="non-terminal residue" evidence="1">
    <location>
        <position position="79"/>
    </location>
</feature>